<dbReference type="Proteomes" id="UP000789920">
    <property type="component" value="Unassembled WGS sequence"/>
</dbReference>
<dbReference type="EMBL" id="CAJVQC010084436">
    <property type="protein sequence ID" value="CAG8821088.1"/>
    <property type="molecule type" value="Genomic_DNA"/>
</dbReference>
<organism evidence="1 2">
    <name type="scientific">Racocetra persica</name>
    <dbReference type="NCBI Taxonomy" id="160502"/>
    <lineage>
        <taxon>Eukaryota</taxon>
        <taxon>Fungi</taxon>
        <taxon>Fungi incertae sedis</taxon>
        <taxon>Mucoromycota</taxon>
        <taxon>Glomeromycotina</taxon>
        <taxon>Glomeromycetes</taxon>
        <taxon>Diversisporales</taxon>
        <taxon>Gigasporaceae</taxon>
        <taxon>Racocetra</taxon>
    </lineage>
</organism>
<reference evidence="1" key="1">
    <citation type="submission" date="2021-06" db="EMBL/GenBank/DDBJ databases">
        <authorList>
            <person name="Kallberg Y."/>
            <person name="Tangrot J."/>
            <person name="Rosling A."/>
        </authorList>
    </citation>
    <scope>NUCLEOTIDE SEQUENCE</scope>
    <source>
        <strain evidence="1">MA461A</strain>
    </source>
</reference>
<evidence type="ECO:0000313" key="2">
    <source>
        <dbReference type="Proteomes" id="UP000789920"/>
    </source>
</evidence>
<proteinExistence type="predicted"/>
<accession>A0ACA9S204</accession>
<comment type="caution">
    <text evidence="1">The sequence shown here is derived from an EMBL/GenBank/DDBJ whole genome shotgun (WGS) entry which is preliminary data.</text>
</comment>
<protein>
    <submittedName>
        <fullName evidence="1">11760_t:CDS:1</fullName>
    </submittedName>
</protein>
<feature type="non-terminal residue" evidence="1">
    <location>
        <position position="308"/>
    </location>
</feature>
<evidence type="ECO:0000313" key="1">
    <source>
        <dbReference type="EMBL" id="CAG8821088.1"/>
    </source>
</evidence>
<keyword evidence="2" id="KW-1185">Reference proteome</keyword>
<sequence>EWTIRKKTDERINRITKKNNRLKRKLNVRDNDKEIYSSDEGNTENNNDDSFESRSKAVKNSTKKLYLGNSTGLKAGDIYAIGEIIDEIDPVMGLYVLRAQYTNARHPNGTWVKMTSLIKDYPTVKHNDGKEYLRIRFTDHSKQRSVIQAIHQDKFKSYTICEDSLNGKYRQFITRSQIYTNGKEDYFHILGFFILKDETRVLLIDEHENCLKYNKDVIFLDDEFFCNEIVHAFDLETTFLQNFNHEIKKKDMIGRGSTPFDRAYMNVSIFTQGNNLVPLGVICLLDTGTDTPLRYESEEKIKERIWKM</sequence>
<name>A0ACA9S204_9GLOM</name>
<feature type="non-terminal residue" evidence="1">
    <location>
        <position position="1"/>
    </location>
</feature>
<gene>
    <name evidence="1" type="ORF">RPERSI_LOCUS25502</name>
</gene>